<dbReference type="PANTHER" id="PTHR43037:SF1">
    <property type="entry name" value="BLL1128 PROTEIN"/>
    <property type="match status" value="1"/>
</dbReference>
<evidence type="ECO:0000256" key="2">
    <source>
        <dbReference type="ARBA" id="ARBA00022801"/>
    </source>
</evidence>
<evidence type="ECO:0000256" key="1">
    <source>
        <dbReference type="ARBA" id="ARBA00022729"/>
    </source>
</evidence>
<dbReference type="SUPFAM" id="SSF53474">
    <property type="entry name" value="alpha/beta-Hydrolases"/>
    <property type="match status" value="2"/>
</dbReference>
<evidence type="ECO:0000313" key="3">
    <source>
        <dbReference type="EMBL" id="AAZ27719.1"/>
    </source>
</evidence>
<dbReference type="NCBIfam" id="TIGR01840">
    <property type="entry name" value="esterase_phb"/>
    <property type="match status" value="1"/>
</dbReference>
<dbReference type="PANTHER" id="PTHR43037">
    <property type="entry name" value="UNNAMED PRODUCT-RELATED"/>
    <property type="match status" value="1"/>
</dbReference>
<accession>Q487T1</accession>
<organism evidence="3 4">
    <name type="scientific">Colwellia psychrerythraea (strain 34H / ATCC BAA-681)</name>
    <name type="common">Vibrio psychroerythus</name>
    <dbReference type="NCBI Taxonomy" id="167879"/>
    <lineage>
        <taxon>Bacteria</taxon>
        <taxon>Pseudomonadati</taxon>
        <taxon>Pseudomonadota</taxon>
        <taxon>Gammaproteobacteria</taxon>
        <taxon>Alteromonadales</taxon>
        <taxon>Colwelliaceae</taxon>
        <taxon>Colwellia</taxon>
    </lineage>
</organism>
<evidence type="ECO:0000313" key="4">
    <source>
        <dbReference type="Proteomes" id="UP000000547"/>
    </source>
</evidence>
<name>Q487T1_COLP3</name>
<dbReference type="STRING" id="167879.CPS_0935"/>
<dbReference type="EMBL" id="CP000083">
    <property type="protein sequence ID" value="AAZ27719.1"/>
    <property type="molecule type" value="Genomic_DNA"/>
</dbReference>
<dbReference type="KEGG" id="cps:CPS_0935"/>
<dbReference type="InterPro" id="IPR010126">
    <property type="entry name" value="Esterase_phb"/>
</dbReference>
<sequence>MLGTKVPYRATWHCAIIVIRQNLNIDTMLHKLKPLLWTFLCGLSCSAIATSHPLENFQPLTDFGDNPGNLAASYFQPTKQSKSLVVFLHGCVQQGETLAKQSGFVSLAKQHNFTLLLPQQSKKNNVTSCFNWFSEQDSDKDQGEVLSIKNMILALKAQSEFDHVFIAGLSAGGAMTSALLVHYPELFSAGAVIAGLPYPCANNLAKAISCMRNGPSQSSVELASLAKHGNEAVKQWPRLIVITGSKDKVVNPKNSQSLALQWSKLSETALKPSKSLLADYQQTLWQNKEEPVQVKLVEINEIGHGLSVNSSYKNRDASADFLYESSFDSAMNIIEFWGVKGKS</sequence>
<keyword evidence="1" id="KW-0732">Signal</keyword>
<reference evidence="3" key="1">
    <citation type="journal article" date="2005" name="Proc. Natl. Acad. Sci. U.S.A.">
        <title>The psychrophilic lifestyle as revealed by the genome sequence of Colwellia psychrerythraea 34H through genomic and proteomic analyses.</title>
        <authorList>
            <person name="Methe B.A."/>
            <person name="Nelson K.E."/>
            <person name="Deming J.W."/>
            <person name="Momen B."/>
            <person name="Melamud E."/>
            <person name="Zhang X."/>
            <person name="Moult J."/>
            <person name="Madupu R."/>
            <person name="Nelson W.C."/>
            <person name="Dodson R.J."/>
            <person name="Brinkac L.M."/>
            <person name="Daugherty S.C."/>
            <person name="Durkin A.S."/>
            <person name="DeBoy R.T."/>
            <person name="Kolonay J.F."/>
            <person name="Sullivan S.A."/>
            <person name="Zhou L."/>
            <person name="Davidsen T.M."/>
            <person name="Wu M."/>
            <person name="Huston A.L."/>
            <person name="Lewis M."/>
            <person name="Weaver B."/>
            <person name="Weidman J.F."/>
            <person name="Khouri H."/>
            <person name="Utterback T.R."/>
            <person name="Feldblyum T.V."/>
            <person name="Fraser C.M."/>
        </authorList>
    </citation>
    <scope>NUCLEOTIDE SEQUENCE [LARGE SCALE GENOMIC DNA]</scope>
    <source>
        <strain evidence="3">34H</strain>
    </source>
</reference>
<dbReference type="Proteomes" id="UP000000547">
    <property type="component" value="Chromosome"/>
</dbReference>
<dbReference type="Pfam" id="PF10503">
    <property type="entry name" value="Esterase_PHB"/>
    <property type="match status" value="1"/>
</dbReference>
<dbReference type="AlphaFoldDB" id="Q487T1"/>
<dbReference type="GO" id="GO:0016787">
    <property type="term" value="F:hydrolase activity"/>
    <property type="evidence" value="ECO:0007669"/>
    <property type="project" value="UniProtKB-KW"/>
</dbReference>
<protein>
    <submittedName>
        <fullName evidence="3">Putative polyhydroxyalkanoate depolymerase</fullName>
    </submittedName>
</protein>
<dbReference type="GO" id="GO:0005576">
    <property type="term" value="C:extracellular region"/>
    <property type="evidence" value="ECO:0007669"/>
    <property type="project" value="InterPro"/>
</dbReference>
<keyword evidence="2" id="KW-0378">Hydrolase</keyword>
<dbReference type="Gene3D" id="3.40.50.1820">
    <property type="entry name" value="alpha/beta hydrolase"/>
    <property type="match status" value="1"/>
</dbReference>
<dbReference type="InterPro" id="IPR029058">
    <property type="entry name" value="AB_hydrolase_fold"/>
</dbReference>
<dbReference type="HOGENOM" id="CLU_027551_0_0_6"/>
<dbReference type="InterPro" id="IPR050955">
    <property type="entry name" value="Plant_Biomass_Hydrol_Est"/>
</dbReference>
<proteinExistence type="predicted"/>
<gene>
    <name evidence="3" type="ordered locus">CPS_0935</name>
</gene>